<dbReference type="GO" id="GO:0005886">
    <property type="term" value="C:plasma membrane"/>
    <property type="evidence" value="ECO:0007669"/>
    <property type="project" value="UniProtKB-SubCell"/>
</dbReference>
<dbReference type="Gene3D" id="1.20.1250.20">
    <property type="entry name" value="MFS general substrate transporter like domains"/>
    <property type="match status" value="1"/>
</dbReference>
<gene>
    <name evidence="8" type="ORF">SAMEA4364220_01455</name>
</gene>
<dbReference type="InterPro" id="IPR052714">
    <property type="entry name" value="MFS_Exporter"/>
</dbReference>
<dbReference type="InterPro" id="IPR036259">
    <property type="entry name" value="MFS_trans_sf"/>
</dbReference>
<proteinExistence type="predicted"/>
<evidence type="ECO:0000256" key="3">
    <source>
        <dbReference type="ARBA" id="ARBA00022692"/>
    </source>
</evidence>
<dbReference type="Proteomes" id="UP000215383">
    <property type="component" value="Chromosome 1"/>
</dbReference>
<feature type="transmembrane region" description="Helical" evidence="6">
    <location>
        <begin position="358"/>
        <end position="377"/>
    </location>
</feature>
<keyword evidence="3 6" id="KW-0812">Transmembrane</keyword>
<feature type="transmembrane region" description="Helical" evidence="6">
    <location>
        <begin position="205"/>
        <end position="226"/>
    </location>
</feature>
<dbReference type="Pfam" id="PF07690">
    <property type="entry name" value="MFS_1"/>
    <property type="match status" value="1"/>
</dbReference>
<evidence type="ECO:0000313" key="8">
    <source>
        <dbReference type="EMBL" id="SNV01540.1"/>
    </source>
</evidence>
<accession>A0A239TUR3</accession>
<feature type="transmembrane region" description="Helical" evidence="6">
    <location>
        <begin position="135"/>
        <end position="157"/>
    </location>
</feature>
<dbReference type="GeneID" id="78507452"/>
<evidence type="ECO:0000313" key="9">
    <source>
        <dbReference type="Proteomes" id="UP000215383"/>
    </source>
</evidence>
<dbReference type="eggNOG" id="COG2814">
    <property type="taxonomic scope" value="Bacteria"/>
</dbReference>
<evidence type="ECO:0000256" key="6">
    <source>
        <dbReference type="SAM" id="Phobius"/>
    </source>
</evidence>
<dbReference type="PANTHER" id="PTHR23531:SF1">
    <property type="entry name" value="QUINOLENE RESISTANCE PROTEIN NORA"/>
    <property type="match status" value="1"/>
</dbReference>
<feature type="transmembrane region" description="Helical" evidence="6">
    <location>
        <begin position="265"/>
        <end position="285"/>
    </location>
</feature>
<name>A0A239TUR3_9FIRM</name>
<dbReference type="GO" id="GO:0022857">
    <property type="term" value="F:transmembrane transporter activity"/>
    <property type="evidence" value="ECO:0007669"/>
    <property type="project" value="InterPro"/>
</dbReference>
<evidence type="ECO:0000256" key="5">
    <source>
        <dbReference type="ARBA" id="ARBA00023136"/>
    </source>
</evidence>
<organism evidence="8 9">
    <name type="scientific">Megamonas hypermegale</name>
    <dbReference type="NCBI Taxonomy" id="158847"/>
    <lineage>
        <taxon>Bacteria</taxon>
        <taxon>Bacillati</taxon>
        <taxon>Bacillota</taxon>
        <taxon>Negativicutes</taxon>
        <taxon>Selenomonadales</taxon>
        <taxon>Selenomonadaceae</taxon>
        <taxon>Megamonas</taxon>
    </lineage>
</organism>
<sequence length="386" mass="42534">MVNSNQQHRDISLILIASFFYMTSPMLITPIITGFSESLGASGTMMGLIGGIMNICSLISRPIIGVYADKINKYKISSFGIICIIIACIGYTLATNSIIIMIARIINGLGFACCSTCMSTWMSDLLPQEKIGSGMGIYGTMNALSMAIAPAIGIYIYQNFNYTVAFLIATITAIISIIIIQFVQDKDEPIPTTKTNSKLELIDKNVVPIAFIMMMFAIPYCATQSFLVTYIETKQLDINISLFFPAYAIALLILRISLKSLFDKLPFGVFFISSTICACLSMYFLNTMQNDFDMLLASVFMAGGTGILNSVCQSTALLLAPKNKRGLANSTFYIGIDLGMALGPIIAGFFYEHFPLDLFYPLFFITIPLAIIGYFFYRQKAKHILN</sequence>
<dbReference type="CDD" id="cd17489">
    <property type="entry name" value="MFS_YfcJ_like"/>
    <property type="match status" value="1"/>
</dbReference>
<dbReference type="EMBL" id="LT906446">
    <property type="protein sequence ID" value="SNV01540.1"/>
    <property type="molecule type" value="Genomic_DNA"/>
</dbReference>
<evidence type="ECO:0000256" key="1">
    <source>
        <dbReference type="ARBA" id="ARBA00004651"/>
    </source>
</evidence>
<protein>
    <submittedName>
        <fullName evidence="8">Major facilitator superfamily transporter</fullName>
    </submittedName>
</protein>
<keyword evidence="9" id="KW-1185">Reference proteome</keyword>
<feature type="transmembrane region" description="Helical" evidence="6">
    <location>
        <begin position="297"/>
        <end position="320"/>
    </location>
</feature>
<evidence type="ECO:0000259" key="7">
    <source>
        <dbReference type="PROSITE" id="PS50850"/>
    </source>
</evidence>
<dbReference type="PANTHER" id="PTHR23531">
    <property type="entry name" value="QUINOLENE RESISTANCE PROTEIN NORA"/>
    <property type="match status" value="1"/>
</dbReference>
<feature type="transmembrane region" description="Helical" evidence="6">
    <location>
        <begin position="12"/>
        <end position="32"/>
    </location>
</feature>
<feature type="transmembrane region" description="Helical" evidence="6">
    <location>
        <begin position="76"/>
        <end position="94"/>
    </location>
</feature>
<feature type="transmembrane region" description="Helical" evidence="6">
    <location>
        <begin position="44"/>
        <end position="64"/>
    </location>
</feature>
<dbReference type="AlphaFoldDB" id="A0A239TUR3"/>
<feature type="transmembrane region" description="Helical" evidence="6">
    <location>
        <begin position="332"/>
        <end position="352"/>
    </location>
</feature>
<evidence type="ECO:0000256" key="2">
    <source>
        <dbReference type="ARBA" id="ARBA00022448"/>
    </source>
</evidence>
<dbReference type="InterPro" id="IPR020846">
    <property type="entry name" value="MFS_dom"/>
</dbReference>
<keyword evidence="4 6" id="KW-1133">Transmembrane helix</keyword>
<keyword evidence="5 6" id="KW-0472">Membrane</keyword>
<comment type="subcellular location">
    <subcellularLocation>
        <location evidence="1">Cell membrane</location>
        <topology evidence="1">Multi-pass membrane protein</topology>
    </subcellularLocation>
</comment>
<dbReference type="InterPro" id="IPR011701">
    <property type="entry name" value="MFS"/>
</dbReference>
<keyword evidence="2" id="KW-0813">Transport</keyword>
<dbReference type="RefSeq" id="WP_027889387.1">
    <property type="nucleotide sequence ID" value="NZ_LT906446.1"/>
</dbReference>
<evidence type="ECO:0000256" key="4">
    <source>
        <dbReference type="ARBA" id="ARBA00022989"/>
    </source>
</evidence>
<reference evidence="8 9" key="1">
    <citation type="submission" date="2017-06" db="EMBL/GenBank/DDBJ databases">
        <authorList>
            <consortium name="Pathogen Informatics"/>
        </authorList>
    </citation>
    <scope>NUCLEOTIDE SEQUENCE [LARGE SCALE GENOMIC DNA]</scope>
    <source>
        <strain evidence="8 9">NCTC10570</strain>
    </source>
</reference>
<feature type="transmembrane region" description="Helical" evidence="6">
    <location>
        <begin position="238"/>
        <end position="258"/>
    </location>
</feature>
<feature type="transmembrane region" description="Helical" evidence="6">
    <location>
        <begin position="163"/>
        <end position="184"/>
    </location>
</feature>
<dbReference type="PROSITE" id="PS50850">
    <property type="entry name" value="MFS"/>
    <property type="match status" value="1"/>
</dbReference>
<feature type="domain" description="Major facilitator superfamily (MFS) profile" evidence="7">
    <location>
        <begin position="10"/>
        <end position="382"/>
    </location>
</feature>
<dbReference type="SUPFAM" id="SSF103473">
    <property type="entry name" value="MFS general substrate transporter"/>
    <property type="match status" value="1"/>
</dbReference>